<dbReference type="Proteomes" id="UP001056384">
    <property type="component" value="Chromosome 14"/>
</dbReference>
<evidence type="ECO:0000313" key="2">
    <source>
        <dbReference type="EMBL" id="USW59656.1"/>
    </source>
</evidence>
<organism evidence="2 3">
    <name type="scientific">Septoria linicola</name>
    <dbReference type="NCBI Taxonomy" id="215465"/>
    <lineage>
        <taxon>Eukaryota</taxon>
        <taxon>Fungi</taxon>
        <taxon>Dikarya</taxon>
        <taxon>Ascomycota</taxon>
        <taxon>Pezizomycotina</taxon>
        <taxon>Dothideomycetes</taxon>
        <taxon>Dothideomycetidae</taxon>
        <taxon>Mycosphaerellales</taxon>
        <taxon>Mycosphaerellaceae</taxon>
        <taxon>Septoria</taxon>
    </lineage>
</organism>
<reference evidence="2" key="1">
    <citation type="submission" date="2022-06" db="EMBL/GenBank/DDBJ databases">
        <title>Complete genome sequences of two strains of the flax pathogen Septoria linicola.</title>
        <authorList>
            <person name="Lapalu N."/>
            <person name="Simon A."/>
            <person name="Demenou B."/>
            <person name="Paumier D."/>
            <person name="Guillot M.-P."/>
            <person name="Gout L."/>
            <person name="Valade R."/>
        </authorList>
    </citation>
    <scope>NUCLEOTIDE SEQUENCE</scope>
    <source>
        <strain evidence="2">SE15195</strain>
    </source>
</reference>
<evidence type="ECO:0000313" key="3">
    <source>
        <dbReference type="Proteomes" id="UP001056384"/>
    </source>
</evidence>
<accession>A0A9Q9EQC0</accession>
<evidence type="ECO:0000256" key="1">
    <source>
        <dbReference type="SAM" id="MobiDB-lite"/>
    </source>
</evidence>
<gene>
    <name evidence="2" type="ORF">Slin15195_G129750</name>
</gene>
<name>A0A9Q9EQC0_9PEZI</name>
<feature type="region of interest" description="Disordered" evidence="1">
    <location>
        <begin position="18"/>
        <end position="41"/>
    </location>
</feature>
<proteinExistence type="predicted"/>
<sequence>MLVRSQCLTESLQGVSEAKSDVSVGRRPSTLNVRPEGVIRK</sequence>
<dbReference type="AlphaFoldDB" id="A0A9Q9EQC0"/>
<keyword evidence="3" id="KW-1185">Reference proteome</keyword>
<dbReference type="EMBL" id="CP099431">
    <property type="protein sequence ID" value="USW59656.1"/>
    <property type="molecule type" value="Genomic_DNA"/>
</dbReference>
<protein>
    <submittedName>
        <fullName evidence="2">Uncharacterized protein</fullName>
    </submittedName>
</protein>